<keyword evidence="10" id="KW-1185">Reference proteome</keyword>
<dbReference type="GO" id="GO:0005544">
    <property type="term" value="F:calcium-dependent phospholipid binding"/>
    <property type="evidence" value="ECO:0007669"/>
    <property type="project" value="TreeGrafter"/>
</dbReference>
<dbReference type="InterPro" id="IPR000008">
    <property type="entry name" value="C2_dom"/>
</dbReference>
<gene>
    <name evidence="9" type="ORF">MNOR_LOCUS3218</name>
</gene>
<dbReference type="GO" id="GO:0017156">
    <property type="term" value="P:calcium-ion regulated exocytosis"/>
    <property type="evidence" value="ECO:0007669"/>
    <property type="project" value="TreeGrafter"/>
</dbReference>
<dbReference type="SUPFAM" id="SSF49562">
    <property type="entry name" value="C2 domain (Calcium/lipid-binding domain, CaLB)"/>
    <property type="match status" value="2"/>
</dbReference>
<dbReference type="GO" id="GO:0070382">
    <property type="term" value="C:exocytic vesicle"/>
    <property type="evidence" value="ECO:0007669"/>
    <property type="project" value="TreeGrafter"/>
</dbReference>
<dbReference type="SMART" id="SM00239">
    <property type="entry name" value="C2"/>
    <property type="match status" value="2"/>
</dbReference>
<keyword evidence="4" id="KW-0106">Calcium</keyword>
<keyword evidence="1" id="KW-0812">Transmembrane</keyword>
<dbReference type="Gene3D" id="2.60.40.150">
    <property type="entry name" value="C2 domain"/>
    <property type="match status" value="2"/>
</dbReference>
<dbReference type="FunFam" id="2.60.40.150:FF:000005">
    <property type="entry name" value="Synaptotagmin 6"/>
    <property type="match status" value="1"/>
</dbReference>
<dbReference type="PRINTS" id="PR00360">
    <property type="entry name" value="C2DOMAIN"/>
</dbReference>
<feature type="domain" description="C2" evidence="8">
    <location>
        <begin position="198"/>
        <end position="331"/>
    </location>
</feature>
<dbReference type="GO" id="GO:0001786">
    <property type="term" value="F:phosphatidylserine binding"/>
    <property type="evidence" value="ECO:0007669"/>
    <property type="project" value="TreeGrafter"/>
</dbReference>
<sequence length="359" mass="40673">MPTVPQRHASFQRQISHCLQIEETNPPFSVCNKDKRNGLGMLKPELYRAELTRQSSVESGDSDMETMGQLTFTLKYDRIMEGLVVKVVQAKELPIKDVGGSSDPYVKVFLLPDRKKRYVTKVHRRNLNPTFNETFIFSVLPNELPDRTLQFSVYDFDRFSRNDLIGQVFLRGLDDTVETTNEMEYTMDILNTTVENKELGSLMLSLCYLPTAGRLTVTVIKLHNLKPMDITGSSDPYVKVNLLCQGRRIKKKKTPVKKATLNPIYNEALIFDIPNENIDDVTLLVKVVDYDRIGANELMGVAVIGNGVMGPGRDHWQAMMDSPRRPVTQWYPLMDTVPFSLATSPTRILPTPLGCLNAK</sequence>
<dbReference type="FunFam" id="2.60.40.150:FF:000011">
    <property type="entry name" value="Synaptotagmin 6"/>
    <property type="match status" value="1"/>
</dbReference>
<proteinExistence type="predicted"/>
<evidence type="ECO:0000313" key="10">
    <source>
        <dbReference type="Proteomes" id="UP001497623"/>
    </source>
</evidence>
<name>A0AAV2PR06_MEGNR</name>
<keyword evidence="5" id="KW-1133">Transmembrane helix</keyword>
<evidence type="ECO:0000256" key="6">
    <source>
        <dbReference type="ARBA" id="ARBA00023136"/>
    </source>
</evidence>
<dbReference type="GO" id="GO:0005886">
    <property type="term" value="C:plasma membrane"/>
    <property type="evidence" value="ECO:0007669"/>
    <property type="project" value="TreeGrafter"/>
</dbReference>
<dbReference type="PANTHER" id="PTHR10024">
    <property type="entry name" value="SYNAPTOTAGMIN"/>
    <property type="match status" value="1"/>
</dbReference>
<keyword evidence="2" id="KW-0479">Metal-binding</keyword>
<evidence type="ECO:0000256" key="1">
    <source>
        <dbReference type="ARBA" id="ARBA00022692"/>
    </source>
</evidence>
<dbReference type="PRINTS" id="PR00399">
    <property type="entry name" value="SYNAPTOTAGMN"/>
</dbReference>
<dbReference type="AlphaFoldDB" id="A0AAV2PR06"/>
<evidence type="ECO:0000256" key="3">
    <source>
        <dbReference type="ARBA" id="ARBA00022737"/>
    </source>
</evidence>
<evidence type="ECO:0000256" key="2">
    <source>
        <dbReference type="ARBA" id="ARBA00022723"/>
    </source>
</evidence>
<dbReference type="GO" id="GO:0005509">
    <property type="term" value="F:calcium ion binding"/>
    <property type="evidence" value="ECO:0007669"/>
    <property type="project" value="TreeGrafter"/>
</dbReference>
<evidence type="ECO:0000259" key="8">
    <source>
        <dbReference type="PROSITE" id="PS50004"/>
    </source>
</evidence>
<dbReference type="PANTHER" id="PTHR10024:SF374">
    <property type="entry name" value="C2 DOMAIN-CONTAINING PROTEIN"/>
    <property type="match status" value="1"/>
</dbReference>
<dbReference type="EMBL" id="CAXKWB010001075">
    <property type="protein sequence ID" value="CAL4063255.1"/>
    <property type="molecule type" value="Genomic_DNA"/>
</dbReference>
<comment type="caution">
    <text evidence="9">The sequence shown here is derived from an EMBL/GenBank/DDBJ whole genome shotgun (WGS) entry which is preliminary data.</text>
</comment>
<feature type="domain" description="C2" evidence="8">
    <location>
        <begin position="66"/>
        <end position="187"/>
    </location>
</feature>
<keyword evidence="6" id="KW-0472">Membrane</keyword>
<evidence type="ECO:0000313" key="9">
    <source>
        <dbReference type="EMBL" id="CAL4063255.1"/>
    </source>
</evidence>
<dbReference type="InterPro" id="IPR001565">
    <property type="entry name" value="Synaptotagmin"/>
</dbReference>
<dbReference type="GO" id="GO:0000149">
    <property type="term" value="F:SNARE binding"/>
    <property type="evidence" value="ECO:0007669"/>
    <property type="project" value="TreeGrafter"/>
</dbReference>
<dbReference type="GO" id="GO:0030276">
    <property type="term" value="F:clathrin binding"/>
    <property type="evidence" value="ECO:0007669"/>
    <property type="project" value="TreeGrafter"/>
</dbReference>
<protein>
    <recommendedName>
        <fullName evidence="8">C2 domain-containing protein</fullName>
    </recommendedName>
</protein>
<dbReference type="PROSITE" id="PS50004">
    <property type="entry name" value="C2"/>
    <property type="match status" value="2"/>
</dbReference>
<organism evidence="9 10">
    <name type="scientific">Meganyctiphanes norvegica</name>
    <name type="common">Northern krill</name>
    <name type="synonym">Thysanopoda norvegica</name>
    <dbReference type="NCBI Taxonomy" id="48144"/>
    <lineage>
        <taxon>Eukaryota</taxon>
        <taxon>Metazoa</taxon>
        <taxon>Ecdysozoa</taxon>
        <taxon>Arthropoda</taxon>
        <taxon>Crustacea</taxon>
        <taxon>Multicrustacea</taxon>
        <taxon>Malacostraca</taxon>
        <taxon>Eumalacostraca</taxon>
        <taxon>Eucarida</taxon>
        <taxon>Euphausiacea</taxon>
        <taxon>Euphausiidae</taxon>
        <taxon>Meganyctiphanes</taxon>
    </lineage>
</organism>
<evidence type="ECO:0000256" key="7">
    <source>
        <dbReference type="ARBA" id="ARBA00037847"/>
    </source>
</evidence>
<dbReference type="InterPro" id="IPR035892">
    <property type="entry name" value="C2_domain_sf"/>
</dbReference>
<evidence type="ECO:0000256" key="5">
    <source>
        <dbReference type="ARBA" id="ARBA00022989"/>
    </source>
</evidence>
<dbReference type="Pfam" id="PF00168">
    <property type="entry name" value="C2"/>
    <property type="match status" value="2"/>
</dbReference>
<reference evidence="9 10" key="1">
    <citation type="submission" date="2024-05" db="EMBL/GenBank/DDBJ databases">
        <authorList>
            <person name="Wallberg A."/>
        </authorList>
    </citation>
    <scope>NUCLEOTIDE SEQUENCE [LARGE SCALE GENOMIC DNA]</scope>
</reference>
<accession>A0AAV2PR06</accession>
<evidence type="ECO:0000256" key="4">
    <source>
        <dbReference type="ARBA" id="ARBA00022837"/>
    </source>
</evidence>
<comment type="subcellular location">
    <subcellularLocation>
        <location evidence="7">Endomembrane system</location>
        <topology evidence="7">Single-pass membrane protein</topology>
    </subcellularLocation>
</comment>
<dbReference type="Proteomes" id="UP001497623">
    <property type="component" value="Unassembled WGS sequence"/>
</dbReference>
<keyword evidence="3" id="KW-0677">Repeat</keyword>